<comment type="caution">
    <text evidence="7">The sequence shown here is derived from an EMBL/GenBank/DDBJ whole genome shotgun (WGS) entry which is preliminary data.</text>
</comment>
<keyword evidence="4 5" id="KW-0408">Iron</keyword>
<dbReference type="InterPro" id="IPR002403">
    <property type="entry name" value="Cyt_P450_E_grp-IV"/>
</dbReference>
<feature type="binding site" description="axial binding residue" evidence="5">
    <location>
        <position position="395"/>
    </location>
    <ligand>
        <name>heme</name>
        <dbReference type="ChEBI" id="CHEBI:30413"/>
    </ligand>
    <ligandPart>
        <name>Fe</name>
        <dbReference type="ChEBI" id="CHEBI:18248"/>
    </ligandPart>
</feature>
<accession>A0A9X4H7Y7</accession>
<evidence type="ECO:0000313" key="7">
    <source>
        <dbReference type="EMBL" id="MDC8640690.1"/>
    </source>
</evidence>
<sequence>MTSGSKSAIPPGPTGHWAFGNRCHFSEDPLAFLQDCVRKHGDVVKVAKRTYLLAAPAAISTVLGDDGALYGKVDADPGVRRPAFPASVMNSTGAVWQHKRRALQPAFRATLVRDAATHALVATRSLLRERGESCAIQDMRTLMTGLCAQLGAGFLLGDPAHAPDLLLMLPMVDAILQQTRCQSMAPLWWPSANRHRLRRARADLDMALDRILARSMQRPPHVASVLALLLAETAQGDGDWRRDEAAAILMSALEPMSAALTWTLLLLAQHPQIAQEVAQEANALDDADADADADAASGTSLLDWLPQTRACVKESLRLYPPAWLTARIAQRDATLNGFHVPCGTQLLVSAWVVHRDGRYFPDPEIFLPARWLDDTATHSLARYSYFPFGGGSRSCIGSMLALTQMTVVIATILRTCTLHLAPDARPSPFPALVLRPLNVRIALRPRAIRSAAPAQAHAATAFFAPVSPDD</sequence>
<dbReference type="SUPFAM" id="SSF48264">
    <property type="entry name" value="Cytochrome P450"/>
    <property type="match status" value="1"/>
</dbReference>
<dbReference type="GO" id="GO:0005506">
    <property type="term" value="F:iron ion binding"/>
    <property type="evidence" value="ECO:0007669"/>
    <property type="project" value="InterPro"/>
</dbReference>
<evidence type="ECO:0000256" key="3">
    <source>
        <dbReference type="ARBA" id="ARBA00022723"/>
    </source>
</evidence>
<dbReference type="InterPro" id="IPR036396">
    <property type="entry name" value="Cyt_P450_sf"/>
</dbReference>
<dbReference type="PROSITE" id="PS00086">
    <property type="entry name" value="CYTOCHROME_P450"/>
    <property type="match status" value="1"/>
</dbReference>
<dbReference type="Proteomes" id="UP001140230">
    <property type="component" value="Unassembled WGS sequence"/>
</dbReference>
<gene>
    <name evidence="7" type="ORF">NY667_23575</name>
</gene>
<reference evidence="7" key="2">
    <citation type="submission" date="2022-08" db="EMBL/GenBank/DDBJ databases">
        <authorList>
            <person name="Iruegas-Bocardo F."/>
            <person name="Weisberg A.J."/>
            <person name="Riutta E.R."/>
            <person name="Kilday K."/>
            <person name="Bonkowski J.C."/>
            <person name="Creswell T."/>
            <person name="Daughtrey M.L."/>
            <person name="Rane K."/>
            <person name="Grunwald N.J."/>
            <person name="Chang J.H."/>
            <person name="Putnam M.L."/>
        </authorList>
    </citation>
    <scope>NUCLEOTIDE SEQUENCE</scope>
    <source>
        <strain evidence="7">22-338</strain>
    </source>
</reference>
<dbReference type="GO" id="GO:0004497">
    <property type="term" value="F:monooxygenase activity"/>
    <property type="evidence" value="ECO:0007669"/>
    <property type="project" value="UniProtKB-KW"/>
</dbReference>
<proteinExistence type="inferred from homology"/>
<evidence type="ECO:0000256" key="2">
    <source>
        <dbReference type="ARBA" id="ARBA00010617"/>
    </source>
</evidence>
<dbReference type="Pfam" id="PF00067">
    <property type="entry name" value="p450"/>
    <property type="match status" value="1"/>
</dbReference>
<evidence type="ECO:0000256" key="1">
    <source>
        <dbReference type="ARBA" id="ARBA00001971"/>
    </source>
</evidence>
<dbReference type="PANTHER" id="PTHR24305:SF166">
    <property type="entry name" value="CYTOCHROME P450 12A4, MITOCHONDRIAL-RELATED"/>
    <property type="match status" value="1"/>
</dbReference>
<comment type="similarity">
    <text evidence="2 6">Belongs to the cytochrome P450 family.</text>
</comment>
<evidence type="ECO:0000256" key="6">
    <source>
        <dbReference type="RuleBase" id="RU000461"/>
    </source>
</evidence>
<dbReference type="InterPro" id="IPR050121">
    <property type="entry name" value="Cytochrome_P450_monoxygenase"/>
</dbReference>
<dbReference type="PRINTS" id="PR00385">
    <property type="entry name" value="P450"/>
</dbReference>
<comment type="cofactor">
    <cofactor evidence="1 5">
        <name>heme</name>
        <dbReference type="ChEBI" id="CHEBI:30413"/>
    </cofactor>
</comment>
<name>A0A9X4H7Y7_9XANT</name>
<dbReference type="RefSeq" id="WP_273664724.1">
    <property type="nucleotide sequence ID" value="NZ_JANWTP010000158.1"/>
</dbReference>
<evidence type="ECO:0000256" key="5">
    <source>
        <dbReference type="PIRSR" id="PIRSR602403-1"/>
    </source>
</evidence>
<reference evidence="7" key="1">
    <citation type="journal article" date="2022" name="Phytopathology">
        <title>Whole genome sequencing-based tracing of a 2022 introduction and outbreak of Xanthomonas hortorum pv. pelargonii.</title>
        <authorList>
            <person name="Iruegas Bocardo F."/>
            <person name="Weisberg A.J."/>
            <person name="Riutta E.R."/>
            <person name="Kilday K.B."/>
            <person name="Bonkowski J.C."/>
            <person name="Creswell T.C."/>
            <person name="Daughtrey M."/>
            <person name="Rane K.K."/>
            <person name="Grunwald N.J."/>
            <person name="Chang J.H."/>
            <person name="Putnam M."/>
        </authorList>
    </citation>
    <scope>NUCLEOTIDE SEQUENCE</scope>
    <source>
        <strain evidence="7">22-338</strain>
    </source>
</reference>
<dbReference type="AlphaFoldDB" id="A0A9X4H7Y7"/>
<evidence type="ECO:0000256" key="4">
    <source>
        <dbReference type="ARBA" id="ARBA00023004"/>
    </source>
</evidence>
<keyword evidence="3 5" id="KW-0479">Metal-binding</keyword>
<keyword evidence="6" id="KW-0503">Monooxygenase</keyword>
<keyword evidence="5 6" id="KW-0349">Heme</keyword>
<dbReference type="Gene3D" id="1.10.630.10">
    <property type="entry name" value="Cytochrome P450"/>
    <property type="match status" value="1"/>
</dbReference>
<keyword evidence="6" id="KW-0560">Oxidoreductase</keyword>
<dbReference type="PRINTS" id="PR00465">
    <property type="entry name" value="EP450IV"/>
</dbReference>
<dbReference type="EMBL" id="JANWTP010000158">
    <property type="protein sequence ID" value="MDC8640690.1"/>
    <property type="molecule type" value="Genomic_DNA"/>
</dbReference>
<dbReference type="GO" id="GO:0020037">
    <property type="term" value="F:heme binding"/>
    <property type="evidence" value="ECO:0007669"/>
    <property type="project" value="InterPro"/>
</dbReference>
<dbReference type="PANTHER" id="PTHR24305">
    <property type="entry name" value="CYTOCHROME P450"/>
    <property type="match status" value="1"/>
</dbReference>
<evidence type="ECO:0000313" key="8">
    <source>
        <dbReference type="Proteomes" id="UP001140230"/>
    </source>
</evidence>
<dbReference type="InterPro" id="IPR001128">
    <property type="entry name" value="Cyt_P450"/>
</dbReference>
<dbReference type="GO" id="GO:0016705">
    <property type="term" value="F:oxidoreductase activity, acting on paired donors, with incorporation or reduction of molecular oxygen"/>
    <property type="evidence" value="ECO:0007669"/>
    <property type="project" value="InterPro"/>
</dbReference>
<organism evidence="7 8">
    <name type="scientific">Xanthomonas hortorum pv. hederae</name>
    <dbReference type="NCBI Taxonomy" id="453603"/>
    <lineage>
        <taxon>Bacteria</taxon>
        <taxon>Pseudomonadati</taxon>
        <taxon>Pseudomonadota</taxon>
        <taxon>Gammaproteobacteria</taxon>
        <taxon>Lysobacterales</taxon>
        <taxon>Lysobacteraceae</taxon>
        <taxon>Xanthomonas</taxon>
    </lineage>
</organism>
<dbReference type="InterPro" id="IPR017972">
    <property type="entry name" value="Cyt_P450_CS"/>
</dbReference>
<protein>
    <submittedName>
        <fullName evidence="7">Cytochrome P450</fullName>
    </submittedName>
</protein>